<evidence type="ECO:0000256" key="2">
    <source>
        <dbReference type="ARBA" id="ARBA00023125"/>
    </source>
</evidence>
<keyword evidence="1" id="KW-0680">Restriction system</keyword>
<dbReference type="Gene3D" id="3.90.220.20">
    <property type="entry name" value="DNA methylase specificity domains"/>
    <property type="match status" value="2"/>
</dbReference>
<name>A0A809YAR5_9BRAD</name>
<dbReference type="PANTHER" id="PTHR30408">
    <property type="entry name" value="TYPE-1 RESTRICTION ENZYME ECOKI SPECIFICITY PROTEIN"/>
    <property type="match status" value="1"/>
</dbReference>
<accession>A0A809YAR5</accession>
<dbReference type="REBASE" id="461417">
    <property type="entry name" value="S.BdiXF3ORF7380P"/>
</dbReference>
<evidence type="ECO:0008006" key="4">
    <source>
        <dbReference type="Google" id="ProtNLM"/>
    </source>
</evidence>
<evidence type="ECO:0000256" key="1">
    <source>
        <dbReference type="ARBA" id="ARBA00022747"/>
    </source>
</evidence>
<proteinExistence type="predicted"/>
<gene>
    <name evidence="3" type="ORF">XF3B_07410</name>
</gene>
<dbReference type="NCBIfam" id="NF047740">
    <property type="entry name" value="antiphage_MADS5"/>
    <property type="match status" value="1"/>
</dbReference>
<dbReference type="GO" id="GO:0003677">
    <property type="term" value="F:DNA binding"/>
    <property type="evidence" value="ECO:0007669"/>
    <property type="project" value="UniProtKB-KW"/>
</dbReference>
<dbReference type="InterPro" id="IPR044946">
    <property type="entry name" value="Restrct_endonuc_typeI_TRD_sf"/>
</dbReference>
<organism evidence="3">
    <name type="scientific">Bradyrhizobium diazoefficiens</name>
    <dbReference type="NCBI Taxonomy" id="1355477"/>
    <lineage>
        <taxon>Bacteria</taxon>
        <taxon>Pseudomonadati</taxon>
        <taxon>Pseudomonadota</taxon>
        <taxon>Alphaproteobacteria</taxon>
        <taxon>Hyphomicrobiales</taxon>
        <taxon>Nitrobacteraceae</taxon>
        <taxon>Bradyrhizobium</taxon>
    </lineage>
</organism>
<sequence>MKTKAVPSGWLEFDGRRLDCGPYMSGALEAKVLLERLTVRKDALRDVTDQGITGIFNGPRFARSYVDDPAHGVPFLGSTDILKADLTHLPMLSRKQVAANPRFIVRAHWTLITCSGTIGRMAYARSEMDGMAGSQHFMRVVPDPEKIPPGYLYAYLSSKFGVPLVVGGTYGSIIQQIEPEHIVNLPVPRLSSTLEAKVHSLAEKAARGLSDYSRLCSRATDDLLSWVGTTDVLPQRWLDDRRSIGWSEDQIGTETFRSMNYDPRAKDLWRIFERANGAPLGSLCQPEYFKGKNIFKRIDAEPEFGVMLLGQRNAFRFRPEGRWISRTSVERQGLHVPALTTLIPSHGTLGEHELYCRALIVTPSMRDFVFSGDFFRCVPDEAKVHPGYLFAFLRSNAAFRMLRSISIGGKQQEQHPSLMWRLPVPRLSAEREQKIADQIEKAVAAYDDAVSADKHARALVEEAIEEEAS</sequence>
<reference evidence="3" key="1">
    <citation type="submission" date="2020-05" db="EMBL/GenBank/DDBJ databases">
        <title>Complete genome sequence of Bradyrhizobium diazoefficiens XF3 isolated from soybean nodule.</title>
        <authorList>
            <person name="Noda R."/>
            <person name="Kakizaki K."/>
            <person name="Minamisawa K."/>
        </authorList>
    </citation>
    <scope>NUCLEOTIDE SEQUENCE</scope>
    <source>
        <strain evidence="3">XF3</strain>
    </source>
</reference>
<dbReference type="GO" id="GO:0009307">
    <property type="term" value="P:DNA restriction-modification system"/>
    <property type="evidence" value="ECO:0007669"/>
    <property type="project" value="UniProtKB-KW"/>
</dbReference>
<dbReference type="RefSeq" id="WP_182872435.1">
    <property type="nucleotide sequence ID" value="NZ_AP022639.1"/>
</dbReference>
<evidence type="ECO:0000313" key="3">
    <source>
        <dbReference type="EMBL" id="BCE35710.1"/>
    </source>
</evidence>
<dbReference type="AlphaFoldDB" id="A0A809YAR5"/>
<keyword evidence="2" id="KW-0238">DNA-binding</keyword>
<dbReference type="PANTHER" id="PTHR30408:SF12">
    <property type="entry name" value="TYPE I RESTRICTION ENZYME MJAVIII SPECIFICITY SUBUNIT"/>
    <property type="match status" value="1"/>
</dbReference>
<dbReference type="EMBL" id="AP023093">
    <property type="protein sequence ID" value="BCE35710.1"/>
    <property type="molecule type" value="Genomic_DNA"/>
</dbReference>
<dbReference type="SUPFAM" id="SSF116734">
    <property type="entry name" value="DNA methylase specificity domain"/>
    <property type="match status" value="2"/>
</dbReference>
<protein>
    <recommendedName>
        <fullName evidence="4">Restriction endonuclease subunit S</fullName>
    </recommendedName>
</protein>
<dbReference type="InterPro" id="IPR052021">
    <property type="entry name" value="Type-I_RS_S_subunit"/>
</dbReference>